<dbReference type="SUPFAM" id="SSF63411">
    <property type="entry name" value="LuxS/MPP-like metallohydrolase"/>
    <property type="match status" value="2"/>
</dbReference>
<dbReference type="Gene3D" id="3.30.830.10">
    <property type="entry name" value="Metalloenzyme, LuxS/M16 peptidase-like"/>
    <property type="match status" value="2"/>
</dbReference>
<dbReference type="InterPro" id="IPR011765">
    <property type="entry name" value="Pept_M16_N"/>
</dbReference>
<dbReference type="InterPro" id="IPR011249">
    <property type="entry name" value="Metalloenz_LuxS/M16"/>
</dbReference>
<name>A0AAU6PF71_9GAMM</name>
<protein>
    <submittedName>
        <fullName evidence="3">Zinc protease</fullName>
        <ecNumber evidence="3">3.4.24.-</ecNumber>
    </submittedName>
</protein>
<evidence type="ECO:0000259" key="1">
    <source>
        <dbReference type="Pfam" id="PF00675"/>
    </source>
</evidence>
<gene>
    <name evidence="3" type="ORF">Ctma_0356</name>
</gene>
<dbReference type="Pfam" id="PF05193">
    <property type="entry name" value="Peptidase_M16_C"/>
    <property type="match status" value="1"/>
</dbReference>
<proteinExistence type="predicted"/>
<reference evidence="3" key="1">
    <citation type="submission" date="2023-10" db="EMBL/GenBank/DDBJ databases">
        <title>The first scallop-associated chemosynthetic bacterial symbiont.</title>
        <authorList>
            <person name="Lin Y.-T."/>
            <person name="Sun J."/>
            <person name="Ip J.C.-H."/>
            <person name="He X."/>
            <person name="Gao Z.-M."/>
            <person name="Perez M."/>
            <person name="Xu T."/>
            <person name="Qian P.-Y."/>
            <person name="Qiu J.-W."/>
        </authorList>
    </citation>
    <scope>NUCLEOTIDE SEQUENCE</scope>
    <source>
        <strain evidence="3">Gill1</strain>
    </source>
</reference>
<keyword evidence="3" id="KW-0645">Protease</keyword>
<dbReference type="GO" id="GO:0006508">
    <property type="term" value="P:proteolysis"/>
    <property type="evidence" value="ECO:0007669"/>
    <property type="project" value="UniProtKB-KW"/>
</dbReference>
<dbReference type="EC" id="3.4.24.-" evidence="3"/>
<accession>A0AAU6PF71</accession>
<dbReference type="InterPro" id="IPR050361">
    <property type="entry name" value="MPP/UQCRC_Complex"/>
</dbReference>
<feature type="domain" description="Peptidase M16 N-terminal" evidence="1">
    <location>
        <begin position="53"/>
        <end position="200"/>
    </location>
</feature>
<dbReference type="PANTHER" id="PTHR11851:SF224">
    <property type="entry name" value="PROCESSING PROTEASE"/>
    <property type="match status" value="1"/>
</dbReference>
<dbReference type="GO" id="GO:0008233">
    <property type="term" value="F:peptidase activity"/>
    <property type="evidence" value="ECO:0007669"/>
    <property type="project" value="UniProtKB-KW"/>
</dbReference>
<sequence>MKLPATLLTLFSFYTGKARVNSRVVFILFSLLVGGVYAELGIQNWTTPEGAKVLFVQTKGLPIVDVSLTFDAASSRDGEQYGLASLTNSLLGTATQYHNEEQIINTFESVGAQFSAHSLKDMSILSLRTLSRESVLRKSLAIFTEVITQPKFEQHYLTRTKRQTLQAIKASQQSPSSVASLAFSQTVFAGHPYAHSVIGTKETLENIHIQDLKRHYQQYYVAKNLTIALVGDVSRAKAKQIARQISHGLNRGKKAPTNSKLYPSNDNKEAHIEFPSKQTHLLIGQIGINRSHPDYYPLYLGNHILGGSGLTSILSDEIREKKGLAYSAYSYFSLMKSNGIFLMRLQTKNAQAKEAKNIAIQTLSDFVNNGVNAQKLQDGKDNIIGGFALKTASNANILTYLSVIGFYNLPLDYLDSFTDKIKGITVQEVERAFERLIDVKNLVILSVGKAL</sequence>
<dbReference type="AlphaFoldDB" id="A0AAU6PF71"/>
<dbReference type="PANTHER" id="PTHR11851">
    <property type="entry name" value="METALLOPROTEASE"/>
    <property type="match status" value="1"/>
</dbReference>
<evidence type="ECO:0000259" key="2">
    <source>
        <dbReference type="Pfam" id="PF05193"/>
    </source>
</evidence>
<dbReference type="GO" id="GO:0046872">
    <property type="term" value="F:metal ion binding"/>
    <property type="evidence" value="ECO:0007669"/>
    <property type="project" value="InterPro"/>
</dbReference>
<feature type="domain" description="Peptidase M16 C-terminal" evidence="2">
    <location>
        <begin position="207"/>
        <end position="381"/>
    </location>
</feature>
<dbReference type="InterPro" id="IPR007863">
    <property type="entry name" value="Peptidase_M16_C"/>
</dbReference>
<keyword evidence="3" id="KW-0378">Hydrolase</keyword>
<dbReference type="EMBL" id="CP138327">
    <property type="protein sequence ID" value="WXT99652.1"/>
    <property type="molecule type" value="Genomic_DNA"/>
</dbReference>
<dbReference type="Pfam" id="PF00675">
    <property type="entry name" value="Peptidase_M16"/>
    <property type="match status" value="1"/>
</dbReference>
<evidence type="ECO:0000313" key="3">
    <source>
        <dbReference type="EMBL" id="WXT99652.1"/>
    </source>
</evidence>
<organism evidence="3">
    <name type="scientific">Catillopecten margaritatus gill symbiont</name>
    <dbReference type="NCBI Taxonomy" id="3083288"/>
    <lineage>
        <taxon>Bacteria</taxon>
        <taxon>Pseudomonadati</taxon>
        <taxon>Pseudomonadota</taxon>
        <taxon>Gammaproteobacteria</taxon>
        <taxon>sulfur-oxidizing symbionts</taxon>
    </lineage>
</organism>